<keyword evidence="2" id="KW-0812">Transmembrane</keyword>
<feature type="compositionally biased region" description="Low complexity" evidence="1">
    <location>
        <begin position="484"/>
        <end position="494"/>
    </location>
</feature>
<feature type="region of interest" description="Disordered" evidence="1">
    <location>
        <begin position="1533"/>
        <end position="1565"/>
    </location>
</feature>
<accession>A0A8K0ACR2</accession>
<dbReference type="OrthoDB" id="6431454at2759"/>
<evidence type="ECO:0000256" key="2">
    <source>
        <dbReference type="SAM" id="Phobius"/>
    </source>
</evidence>
<reference evidence="4" key="1">
    <citation type="submission" date="2022-01" db="EMBL/GenBank/DDBJ databases">
        <authorList>
            <person name="Braso-Vives M."/>
        </authorList>
    </citation>
    <scope>NUCLEOTIDE SEQUENCE</scope>
</reference>
<feature type="region of interest" description="Disordered" evidence="1">
    <location>
        <begin position="827"/>
        <end position="855"/>
    </location>
</feature>
<feature type="compositionally biased region" description="Polar residues" evidence="1">
    <location>
        <begin position="361"/>
        <end position="372"/>
    </location>
</feature>
<feature type="transmembrane region" description="Helical" evidence="2">
    <location>
        <begin position="12"/>
        <end position="32"/>
    </location>
</feature>
<keyword evidence="2" id="KW-1133">Transmembrane helix</keyword>
<feature type="domain" description="Apical junction molecule ajm1 alpha/beta" evidence="3">
    <location>
        <begin position="2036"/>
        <end position="2149"/>
    </location>
</feature>
<evidence type="ECO:0000256" key="1">
    <source>
        <dbReference type="SAM" id="MobiDB-lite"/>
    </source>
</evidence>
<sequence length="2297" mass="253225">MEVGSEGGATMPAPLVLPLFVTMFVFLVSWLLSRDKQVNVTKRREVRLTSGATRSADRSARFHRRTNGGLQTITEEWENNGGLDNGANRAQDKFANCHLRLTLTIKAVLPAQSTFQRQLSGGAIESVVRSKPDDIREFAVSRDQRHGHQTTHGRKSDDISVRKDAVSVSHHQGYTSESRVTALEKFETRGTVGERTPWISEGIVYRGVAVKEQVCEKRRSREITYHSRNPEIRVRRKLNTSTILQQVTVTNSQGIVIEKHTFENCEKKARPKDSSSLLGTFESERTNDSLSCDDVSGTDVTGGSNDLERFAFPKEDSDVSKSTDSTSCRERHHASVLLSAVPSAKEDSIHKRKCNGRSEPVISNSPCTSAPTVPQEGRETSRTTSKPCLRDLSSSRKMALKSILRNSPSKESLNKICERGQRVTEEANKDGGRRDVDSAQVTAVRTIAGKREVSAVTDNNLSEESNRQENQNHRKKLLPEKTATGKTETSTQVTSTQTRFKSKGNFPTQCSEQLRSSSRNLLNPNFLETEIPVIQDLNPESDETGNDSLLADETSCDKITITGTEPTTGVFENSDSVRFGTYADSLLSSATENPPIGFIFVISKRRGSKQIPGGLKESDGIPSGYQNGQEKRDLGLNKAAIQDKERAVKSRKRGGEGHSYQSCHGIKRTEEQKADLQQGKHVLTRTTGAIIPAFGKANMSPGFGNGTEGAINTCGTELQRSRSMSDSDLESLTPEVNVIKQGKSQNAQERGLSHSLGTEKVVENATKSVTFKLEREIVATTEGQKQRARLNGGINSKSKDTIACTPGNGSELSEFESALTTLRENRHSDLPPYVGSVNSVTKAGPDSVDSELLKSDGSNIKGTCGNMDGRKYSLHSSEVQKGSEDRAVDMPSFWQACDLTRLETDSDTTSTLSSPTFGSSTNASYGGSSSNSSSDFDVWKFDWALKKKKREKREETTVRTVRKSDAIAETTDSSEELESTLLKNGPDVLYKQARKEVYLLTNRQTRENDASTHIGNNLEQINLATQGVEGEGVQVFQADLTGTDHLDDPMHGVKVTSSGTDTTNQYARGRTFALVAAERPNGQQRAQNVRGDLNSSGNVTTNFFGANFPNGRVFVALGTKGEVTRDINGATSAINEDLTSCEIPVTGETSGGTTGRGHSGHGSAGRSARCGAGERVSARGESANSAEETVKTPAVISPLPVITVTSDDEDRPQTNVIFSKDNNTSWDDLNRCNNIPSADSGLDIRLTRSFWTQSCDPLPEYSKEVEEINGWAEKAGSLPDVRAAVTRQAVFSENFGSVRHHPRIANSTDDLSQSSLNEFGLVSDLHSQKVGCEERDTLSARFPGSEGSDTDTCQNSRSDIENTSGTVTGDRQHFSRTHSESEMVVSADPIPRHGLNGEERNDNNVRAERRGMIREKRNKESGNVNHFGVKPMDKISPRRSENGMEPSKAAPIFRSETNIDIPAARPLRRQDSLTKSSGIFFSSLDFVNKPAERSEPKTTGRATDLDTALRRNQEFGNFNLISTFPGDRLCARSRVTGQGSSNSPRHDQRKVRMPRSRSKSPNEVRVQEALRKLDLPGWYVNSDVAKVGVESPVLKRSRSADTTLSDSGVGTLPRQNQGEKMSSPPGEDPHPFPRKISPPSGQEPGPYRGRRQSREERLSEFYSQRKLHPYPNRRNSQDNRELQSPPVCNGAAAMGTEDSSPEQNRRLTRAPEPESRESTPEHSPKAAGDHENERFNTTWSSSEMSIDLPSSEGRPESALPTLSPPLHRKTPPVITLSASPTRYAALTRSNPNLHEVGKPEDMNVTITITETPRLDAPFTGMDDLQNQSEDVSLEDMLDSLLAIGSRRSSKSGSQSPNEIRRLSEDRLENLVAETLPFDRRASDPVSAPSNNQLESTLMSTNTTYDFAEALDALNTTSSSVDTSVMNTTSSSMDTAVDVITSSPKSLTSPFQTTSSFFETASSAAPDTTSGSFSASELRDMMTDEIVTVRCSYAKCKRTADLKEAKQSYKSCHNCYTYYCSRDCRKNHWERHKRKCVFSQINSACKHILQYSRTNEEVQKCFSRVARTGYLSRGRGCVMLSFSSLQDAQDFLNSGLPALPTLPGYKTFRELESVQTEPKDPHTETLITMVTTYDPDVKMVVDVSIAVNTTNVKAHLVPRREGPNIRQCAKIRLSERHIVKKTREEQSDEPEAATMILTSPPGSPEKMQHISDRRSREICFINIQRNLRARGVILRHQYPDVYRKLCVYVEKNESFPPVTIYPRDTNTGKTFMCLIMPDSDPEILEWVQNPDLLEDIIA</sequence>
<proteinExistence type="predicted"/>
<feature type="compositionally biased region" description="Polar residues" evidence="1">
    <location>
        <begin position="1735"/>
        <end position="1744"/>
    </location>
</feature>
<feature type="compositionally biased region" description="Basic and acidic residues" evidence="1">
    <location>
        <begin position="1431"/>
        <end position="1442"/>
    </location>
</feature>
<dbReference type="InterPro" id="IPR058586">
    <property type="entry name" value="Ajm-1"/>
</dbReference>
<feature type="region of interest" description="Disordered" evidence="1">
    <location>
        <begin position="1595"/>
        <end position="1773"/>
    </location>
</feature>
<organism evidence="4 5">
    <name type="scientific">Branchiostoma lanceolatum</name>
    <name type="common">Common lancelet</name>
    <name type="synonym">Amphioxus lanceolatum</name>
    <dbReference type="NCBI Taxonomy" id="7740"/>
    <lineage>
        <taxon>Eukaryota</taxon>
        <taxon>Metazoa</taxon>
        <taxon>Chordata</taxon>
        <taxon>Cephalochordata</taxon>
        <taxon>Leptocardii</taxon>
        <taxon>Amphioxiformes</taxon>
        <taxon>Branchiostomatidae</taxon>
        <taxon>Branchiostoma</taxon>
    </lineage>
</organism>
<dbReference type="GO" id="GO:0043296">
    <property type="term" value="C:apical junction complex"/>
    <property type="evidence" value="ECO:0007669"/>
    <property type="project" value="TreeGrafter"/>
</dbReference>
<protein>
    <submittedName>
        <fullName evidence="4">C9orf172 protein</fullName>
    </submittedName>
</protein>
<feature type="compositionally biased region" description="Basic and acidic residues" evidence="1">
    <location>
        <begin position="1703"/>
        <end position="1734"/>
    </location>
</feature>
<dbReference type="InterPro" id="IPR038825">
    <property type="entry name" value="Apical_junction"/>
</dbReference>
<feature type="region of interest" description="Disordered" evidence="1">
    <location>
        <begin position="1422"/>
        <end position="1446"/>
    </location>
</feature>
<dbReference type="PANTHER" id="PTHR21517:SF3">
    <property type="entry name" value="APICAL JUNCTION COMPONENT 1 HOMOLOG"/>
    <property type="match status" value="1"/>
</dbReference>
<feature type="region of interest" description="Disordered" evidence="1">
    <location>
        <begin position="1339"/>
        <end position="1400"/>
    </location>
</feature>
<feature type="region of interest" description="Disordered" evidence="1">
    <location>
        <begin position="454"/>
        <end position="494"/>
    </location>
</feature>
<feature type="region of interest" description="Disordered" evidence="1">
    <location>
        <begin position="142"/>
        <end position="161"/>
    </location>
</feature>
<dbReference type="Proteomes" id="UP000838412">
    <property type="component" value="Chromosome 8"/>
</dbReference>
<dbReference type="GO" id="GO:0005886">
    <property type="term" value="C:plasma membrane"/>
    <property type="evidence" value="ECO:0007669"/>
    <property type="project" value="TreeGrafter"/>
</dbReference>
<name>A0A8K0ACR2_BRALA</name>
<gene>
    <name evidence="4" type="primary">C9orf172</name>
    <name evidence="4" type="ORF">BLAG_LOCUS24120</name>
</gene>
<feature type="compositionally biased region" description="Low complexity" evidence="1">
    <location>
        <begin position="907"/>
        <end position="934"/>
    </location>
</feature>
<feature type="compositionally biased region" description="Basic and acidic residues" evidence="1">
    <location>
        <begin position="306"/>
        <end position="321"/>
    </location>
</feature>
<feature type="region of interest" description="Disordered" evidence="1">
    <location>
        <begin position="1146"/>
        <end position="1190"/>
    </location>
</feature>
<dbReference type="Pfam" id="PF26649">
    <property type="entry name" value="Ajm-1"/>
    <property type="match status" value="1"/>
</dbReference>
<dbReference type="SUPFAM" id="SSF144232">
    <property type="entry name" value="HIT/MYND zinc finger-like"/>
    <property type="match status" value="1"/>
</dbReference>
<dbReference type="PANTHER" id="PTHR21517">
    <property type="entry name" value="APICAL JUNCTION COMPONENT 1 HOMOLOG"/>
    <property type="match status" value="1"/>
</dbReference>
<evidence type="ECO:0000259" key="3">
    <source>
        <dbReference type="Pfam" id="PF26649"/>
    </source>
</evidence>
<feature type="region of interest" description="Disordered" evidence="1">
    <location>
        <begin position="906"/>
        <end position="934"/>
    </location>
</feature>
<dbReference type="EMBL" id="OV696693">
    <property type="protein sequence ID" value="CAH1272486.1"/>
    <property type="molecule type" value="Genomic_DNA"/>
</dbReference>
<keyword evidence="2" id="KW-0472">Membrane</keyword>
<feature type="compositionally biased region" description="Basic and acidic residues" evidence="1">
    <location>
        <begin position="1370"/>
        <end position="1381"/>
    </location>
</feature>
<keyword evidence="5" id="KW-1185">Reference proteome</keyword>
<feature type="compositionally biased region" description="Polar residues" evidence="1">
    <location>
        <begin position="1350"/>
        <end position="1369"/>
    </location>
</feature>
<dbReference type="GO" id="GO:0045216">
    <property type="term" value="P:cell-cell junction organization"/>
    <property type="evidence" value="ECO:0007669"/>
    <property type="project" value="InterPro"/>
</dbReference>
<feature type="region of interest" description="Disordered" evidence="1">
    <location>
        <begin position="611"/>
        <end position="630"/>
    </location>
</feature>
<feature type="compositionally biased region" description="Polar residues" evidence="1">
    <location>
        <begin position="1600"/>
        <end position="1620"/>
    </location>
</feature>
<feature type="region of interest" description="Disordered" evidence="1">
    <location>
        <begin position="2180"/>
        <end position="2207"/>
    </location>
</feature>
<evidence type="ECO:0000313" key="4">
    <source>
        <dbReference type="EMBL" id="CAH1272486.1"/>
    </source>
</evidence>
<feature type="region of interest" description="Disordered" evidence="1">
    <location>
        <begin position="286"/>
        <end position="388"/>
    </location>
</feature>
<feature type="compositionally biased region" description="Gly residues" evidence="1">
    <location>
        <begin position="1149"/>
        <end position="1163"/>
    </location>
</feature>
<feature type="compositionally biased region" description="Basic residues" evidence="1">
    <location>
        <begin position="1547"/>
        <end position="1558"/>
    </location>
</feature>
<evidence type="ECO:0000313" key="5">
    <source>
        <dbReference type="Proteomes" id="UP000838412"/>
    </source>
</evidence>
<feature type="compositionally biased region" description="Low complexity" evidence="1">
    <location>
        <begin position="1164"/>
        <end position="1175"/>
    </location>
</feature>